<evidence type="ECO:0000313" key="2">
    <source>
        <dbReference type="RefSeq" id="XP_033790069.1"/>
    </source>
</evidence>
<protein>
    <submittedName>
        <fullName evidence="2">Uncharacterized protein LOC117355504 isoform X9</fullName>
    </submittedName>
</protein>
<keyword evidence="1" id="KW-1185">Reference proteome</keyword>
<reference evidence="2" key="1">
    <citation type="submission" date="2025-08" db="UniProtKB">
        <authorList>
            <consortium name="RefSeq"/>
        </authorList>
    </citation>
    <scope>IDENTIFICATION</scope>
</reference>
<proteinExistence type="predicted"/>
<dbReference type="GeneID" id="117355504"/>
<accession>A0A6P8Q1I0</accession>
<evidence type="ECO:0000313" key="1">
    <source>
        <dbReference type="Proteomes" id="UP000515159"/>
    </source>
</evidence>
<dbReference type="AlphaFoldDB" id="A0A6P8Q1I0"/>
<organism evidence="1 2">
    <name type="scientific">Geotrypetes seraphini</name>
    <name type="common">Gaboon caecilian</name>
    <name type="synonym">Caecilia seraphini</name>
    <dbReference type="NCBI Taxonomy" id="260995"/>
    <lineage>
        <taxon>Eukaryota</taxon>
        <taxon>Metazoa</taxon>
        <taxon>Chordata</taxon>
        <taxon>Craniata</taxon>
        <taxon>Vertebrata</taxon>
        <taxon>Euteleostomi</taxon>
        <taxon>Amphibia</taxon>
        <taxon>Gymnophiona</taxon>
        <taxon>Geotrypetes</taxon>
    </lineage>
</organism>
<sequence>MVQGDCVGFVACTWKCLQAVGFGTAVTWPDTSLFLNLGGRAGGSEIEENEVGTGEAVVTPATKIGEIEKSMVTKMCSGTVNEVGTGEAVVTPATEIGEIEESMVSEIRRETVNENTETKEGERGEAVDSAVIEIGEIEESMVAVIRSDSINKNAETKEEKTGDTLDTALIELDEIEELMVAELCRQTAREEIVTKMRSETLREEIVAEMRSETVTEEPEMREAVTEIDQSRPVSYDFLLADGGRDFEDSIDIISITGGTARNVLIFLSLQQVD</sequence>
<dbReference type="Proteomes" id="UP000515159">
    <property type="component" value="Chromosome 2"/>
</dbReference>
<gene>
    <name evidence="2" type="primary">LOC117355504</name>
</gene>
<dbReference type="RefSeq" id="XP_033790069.1">
    <property type="nucleotide sequence ID" value="XM_033934178.1"/>
</dbReference>
<name>A0A6P8Q1I0_GEOSA</name>